<dbReference type="Pfam" id="PF21788">
    <property type="entry name" value="TNP-like_GBD"/>
    <property type="match status" value="1"/>
</dbReference>
<dbReference type="InterPro" id="IPR048366">
    <property type="entry name" value="TNP-like_GBD"/>
</dbReference>
<protein>
    <recommendedName>
        <fullName evidence="5">Transposable element P transposase</fullName>
    </recommendedName>
</protein>
<dbReference type="Pfam" id="PF21789">
    <property type="entry name" value="TNP-like_RNaseH_C"/>
    <property type="match status" value="1"/>
</dbReference>
<evidence type="ECO:0000313" key="4">
    <source>
        <dbReference type="Proteomes" id="UP001153954"/>
    </source>
</evidence>
<keyword evidence="4" id="KW-1185">Reference proteome</keyword>
<comment type="caution">
    <text evidence="3">The sequence shown here is derived from an EMBL/GenBank/DDBJ whole genome shotgun (WGS) entry which is preliminary data.</text>
</comment>
<organism evidence="3 4">
    <name type="scientific">Euphydryas editha</name>
    <name type="common">Edith's checkerspot</name>
    <dbReference type="NCBI Taxonomy" id="104508"/>
    <lineage>
        <taxon>Eukaryota</taxon>
        <taxon>Metazoa</taxon>
        <taxon>Ecdysozoa</taxon>
        <taxon>Arthropoda</taxon>
        <taxon>Hexapoda</taxon>
        <taxon>Insecta</taxon>
        <taxon>Pterygota</taxon>
        <taxon>Neoptera</taxon>
        <taxon>Endopterygota</taxon>
        <taxon>Lepidoptera</taxon>
        <taxon>Glossata</taxon>
        <taxon>Ditrysia</taxon>
        <taxon>Papilionoidea</taxon>
        <taxon>Nymphalidae</taxon>
        <taxon>Nymphalinae</taxon>
        <taxon>Euphydryas</taxon>
    </lineage>
</organism>
<accession>A0AAU9US10</accession>
<evidence type="ECO:0000259" key="2">
    <source>
        <dbReference type="Pfam" id="PF21789"/>
    </source>
</evidence>
<evidence type="ECO:0008006" key="5">
    <source>
        <dbReference type="Google" id="ProtNLM"/>
    </source>
</evidence>
<name>A0AAU9US10_EUPED</name>
<proteinExistence type="predicted"/>
<feature type="domain" description="Transposable element P transposase-like RNase H C-terminal" evidence="2">
    <location>
        <begin position="188"/>
        <end position="219"/>
    </location>
</feature>
<evidence type="ECO:0000313" key="3">
    <source>
        <dbReference type="EMBL" id="CAH2100788.1"/>
    </source>
</evidence>
<dbReference type="AlphaFoldDB" id="A0AAU9US10"/>
<reference evidence="3" key="1">
    <citation type="submission" date="2022-03" db="EMBL/GenBank/DDBJ databases">
        <authorList>
            <person name="Tunstrom K."/>
        </authorList>
    </citation>
    <scope>NUCLEOTIDE SEQUENCE</scope>
</reference>
<gene>
    <name evidence="3" type="ORF">EEDITHA_LOCUS15609</name>
</gene>
<sequence length="368" mass="42237">MRNNLITKNLTFKKDGETKTAKWSHLVQLLKENPGYKGIRLIPKLTEHHLNPEKLNKMKVKFASQVFSRTVASNMVYLADKGILPTECKETADLLLFMDNVFDSVNGSHAKNKNAKPLLGPATITSAHIKTWTKAKSELNSMEFVTPASRAETVPTIKNWVWTLEGIQVLLNKLRIEYGVISVWLRHLNPDPLENFFGAVRSHGCQNVNLTCDQFEFAFATLLINKLNIVHTQGKNCENDLCYALCYFVLNENTEATSTCTVDIENILEINFEDIENKEKDPRILAPLQYAVIKTSIYSLVNFDFIKCNTHKTKMIDYLINTVIRFMTFNYCKVINKILSGRRQVDDEDDKVQMKPKKYNTKCFKKKI</sequence>
<feature type="domain" description="Transposable element P transposase-like GTP-binding insertion" evidence="1">
    <location>
        <begin position="2"/>
        <end position="116"/>
    </location>
</feature>
<dbReference type="Proteomes" id="UP001153954">
    <property type="component" value="Unassembled WGS sequence"/>
</dbReference>
<dbReference type="InterPro" id="IPR048367">
    <property type="entry name" value="TNP-like_RNaseH_C"/>
</dbReference>
<dbReference type="EMBL" id="CAKOGL010000023">
    <property type="protein sequence ID" value="CAH2100788.1"/>
    <property type="molecule type" value="Genomic_DNA"/>
</dbReference>
<evidence type="ECO:0000259" key="1">
    <source>
        <dbReference type="Pfam" id="PF21788"/>
    </source>
</evidence>